<protein>
    <recommendedName>
        <fullName evidence="9">RNA polymerase sigma-70 factor</fullName>
    </recommendedName>
</protein>
<dbReference type="EMBL" id="QCYK01000001">
    <property type="protein sequence ID" value="PUZ29107.1"/>
    <property type="molecule type" value="Genomic_DNA"/>
</dbReference>
<dbReference type="InterPro" id="IPR039425">
    <property type="entry name" value="RNA_pol_sigma-70-like"/>
</dbReference>
<name>A0A2T7BN50_9BACT</name>
<dbReference type="InterPro" id="IPR036388">
    <property type="entry name" value="WH-like_DNA-bd_sf"/>
</dbReference>
<evidence type="ECO:0000256" key="2">
    <source>
        <dbReference type="ARBA" id="ARBA00023015"/>
    </source>
</evidence>
<feature type="domain" description="RNA polymerase sigma-70 region 2" evidence="5">
    <location>
        <begin position="31"/>
        <end position="96"/>
    </location>
</feature>
<organism evidence="7 8">
    <name type="scientific">Chitinophaga parva</name>
    <dbReference type="NCBI Taxonomy" id="2169414"/>
    <lineage>
        <taxon>Bacteria</taxon>
        <taxon>Pseudomonadati</taxon>
        <taxon>Bacteroidota</taxon>
        <taxon>Chitinophagia</taxon>
        <taxon>Chitinophagales</taxon>
        <taxon>Chitinophagaceae</taxon>
        <taxon>Chitinophaga</taxon>
    </lineage>
</organism>
<evidence type="ECO:0000313" key="7">
    <source>
        <dbReference type="EMBL" id="PUZ29107.1"/>
    </source>
</evidence>
<dbReference type="PANTHER" id="PTHR43133">
    <property type="entry name" value="RNA POLYMERASE ECF-TYPE SIGMA FACTO"/>
    <property type="match status" value="1"/>
</dbReference>
<dbReference type="OrthoDB" id="799938at2"/>
<dbReference type="AlphaFoldDB" id="A0A2T7BN50"/>
<dbReference type="Gene3D" id="1.10.10.10">
    <property type="entry name" value="Winged helix-like DNA-binding domain superfamily/Winged helix DNA-binding domain"/>
    <property type="match status" value="1"/>
</dbReference>
<evidence type="ECO:0000259" key="6">
    <source>
        <dbReference type="Pfam" id="PF08281"/>
    </source>
</evidence>
<comment type="similarity">
    <text evidence="1">Belongs to the sigma-70 factor family. ECF subfamily.</text>
</comment>
<keyword evidence="4" id="KW-0804">Transcription</keyword>
<dbReference type="GO" id="GO:0016987">
    <property type="term" value="F:sigma factor activity"/>
    <property type="evidence" value="ECO:0007669"/>
    <property type="project" value="UniProtKB-KW"/>
</dbReference>
<dbReference type="Gene3D" id="1.10.1740.10">
    <property type="match status" value="1"/>
</dbReference>
<dbReference type="InterPro" id="IPR013325">
    <property type="entry name" value="RNA_pol_sigma_r2"/>
</dbReference>
<dbReference type="GO" id="GO:0003677">
    <property type="term" value="F:DNA binding"/>
    <property type="evidence" value="ECO:0007669"/>
    <property type="project" value="InterPro"/>
</dbReference>
<dbReference type="NCBIfam" id="TIGR02937">
    <property type="entry name" value="sigma70-ECF"/>
    <property type="match status" value="1"/>
</dbReference>
<sequence>MSNGLSNVSLADEHYLLKQVATGDAEAYTRLFHHYGPHVHAVALMYVKDASLAREIVQEVFLKIWLRKEEMETVLRFDDYLFILTRNHIYDSFKKKLVRLKAQDLLLQQQPAASNDTDQRLLRHEYEKLLDTAISQLPPARKKVYQERAQGYSNEEISQRLNISIHTVKKQWQLAAHFVRAFVKAQMLPAVMVMVHFFLK</sequence>
<evidence type="ECO:0008006" key="9">
    <source>
        <dbReference type="Google" id="ProtNLM"/>
    </source>
</evidence>
<reference evidence="7 8" key="1">
    <citation type="submission" date="2018-04" db="EMBL/GenBank/DDBJ databases">
        <title>Chitinophaga fuyangensis sp. nov., isolated from soil in a chemical factory.</title>
        <authorList>
            <person name="Chen K."/>
        </authorList>
    </citation>
    <scope>NUCLEOTIDE SEQUENCE [LARGE SCALE GENOMIC DNA]</scope>
    <source>
        <strain evidence="7 8">LY-1</strain>
    </source>
</reference>
<accession>A0A2T7BN50</accession>
<evidence type="ECO:0000313" key="8">
    <source>
        <dbReference type="Proteomes" id="UP000244450"/>
    </source>
</evidence>
<dbReference type="InterPro" id="IPR007627">
    <property type="entry name" value="RNA_pol_sigma70_r2"/>
</dbReference>
<dbReference type="Pfam" id="PF04542">
    <property type="entry name" value="Sigma70_r2"/>
    <property type="match status" value="1"/>
</dbReference>
<dbReference type="SUPFAM" id="SSF88946">
    <property type="entry name" value="Sigma2 domain of RNA polymerase sigma factors"/>
    <property type="match status" value="1"/>
</dbReference>
<dbReference type="InterPro" id="IPR013324">
    <property type="entry name" value="RNA_pol_sigma_r3/r4-like"/>
</dbReference>
<dbReference type="PANTHER" id="PTHR43133:SF46">
    <property type="entry name" value="RNA POLYMERASE SIGMA-70 FACTOR ECF SUBFAMILY"/>
    <property type="match status" value="1"/>
</dbReference>
<evidence type="ECO:0000256" key="1">
    <source>
        <dbReference type="ARBA" id="ARBA00010641"/>
    </source>
</evidence>
<keyword evidence="8" id="KW-1185">Reference proteome</keyword>
<dbReference type="SUPFAM" id="SSF88659">
    <property type="entry name" value="Sigma3 and sigma4 domains of RNA polymerase sigma factors"/>
    <property type="match status" value="1"/>
</dbReference>
<evidence type="ECO:0000256" key="3">
    <source>
        <dbReference type="ARBA" id="ARBA00023082"/>
    </source>
</evidence>
<gene>
    <name evidence="7" type="ORF">DCC81_06485</name>
</gene>
<dbReference type="Proteomes" id="UP000244450">
    <property type="component" value="Unassembled WGS sequence"/>
</dbReference>
<dbReference type="GO" id="GO:0006352">
    <property type="term" value="P:DNA-templated transcription initiation"/>
    <property type="evidence" value="ECO:0007669"/>
    <property type="project" value="InterPro"/>
</dbReference>
<dbReference type="InterPro" id="IPR014284">
    <property type="entry name" value="RNA_pol_sigma-70_dom"/>
</dbReference>
<evidence type="ECO:0000256" key="4">
    <source>
        <dbReference type="ARBA" id="ARBA00023163"/>
    </source>
</evidence>
<dbReference type="InterPro" id="IPR013249">
    <property type="entry name" value="RNA_pol_sigma70_r4_t2"/>
</dbReference>
<keyword evidence="2" id="KW-0805">Transcription regulation</keyword>
<comment type="caution">
    <text evidence="7">The sequence shown here is derived from an EMBL/GenBank/DDBJ whole genome shotgun (WGS) entry which is preliminary data.</text>
</comment>
<dbReference type="Pfam" id="PF08281">
    <property type="entry name" value="Sigma70_r4_2"/>
    <property type="match status" value="1"/>
</dbReference>
<proteinExistence type="inferred from homology"/>
<feature type="domain" description="RNA polymerase sigma factor 70 region 4 type 2" evidence="6">
    <location>
        <begin position="129"/>
        <end position="172"/>
    </location>
</feature>
<evidence type="ECO:0000259" key="5">
    <source>
        <dbReference type="Pfam" id="PF04542"/>
    </source>
</evidence>
<keyword evidence="3" id="KW-0731">Sigma factor</keyword>